<comment type="subunit">
    <text evidence="8">Component of the translation initiation factor 2B (eIF2B) complex which is a heterodecamer of two sets of five different subunits: alpha, beta, gamma, delta and epsilon. Subunits alpha, beta and delta comprise a regulatory subcomplex and subunits epsilon and gamma comprise a catalytic subcomplex. Within the complex, the hexameric regulatory complex resides at the center, with the two heterodimeric catalytic subcomplexes bound on opposite sides.</text>
</comment>
<evidence type="ECO:0000256" key="1">
    <source>
        <dbReference type="ARBA" id="ARBA00004514"/>
    </source>
</evidence>
<accession>A0A2U1PH86</accession>
<dbReference type="GO" id="GO:0016740">
    <property type="term" value="F:transferase activity"/>
    <property type="evidence" value="ECO:0007669"/>
    <property type="project" value="UniProtKB-KW"/>
</dbReference>
<evidence type="ECO:0000256" key="3">
    <source>
        <dbReference type="ARBA" id="ARBA00022490"/>
    </source>
</evidence>
<sequence length="294" mass="31959">MPDTHALVSDFLNKLKKRKIEGSKAAAKLTAELLRTVISQQRLPNTNQAAALIHAIKAIGEQLTAANPVELAVGNIVRRVLHIIREEDLSLTTASIGGLNLQALSDDEDNVDRDDQPVLSAAAVAAAARSTLRPPALQTLIEDVSHSAAIHHSSSSAGDSEEKTKSTDKNSRSRKLKHNVIETVNELIEDIATCHESIAEQAVEHIHHNEVILTLGSSGTVIEFLCAAKEKKRSFRVFVAEGAPRYQGHTLAKELVARGLQTTVITDSAVFAMISRVNMVSHYFNCLYFHVCVV</sequence>
<keyword evidence="11" id="KW-0808">Transferase</keyword>
<reference evidence="11 12" key="1">
    <citation type="journal article" date="2018" name="Mol. Plant">
        <title>The genome of Artemisia annua provides insight into the evolution of Asteraceae family and artemisinin biosynthesis.</title>
        <authorList>
            <person name="Shen Q."/>
            <person name="Zhang L."/>
            <person name="Liao Z."/>
            <person name="Wang S."/>
            <person name="Yan T."/>
            <person name="Shi P."/>
            <person name="Liu M."/>
            <person name="Fu X."/>
            <person name="Pan Q."/>
            <person name="Wang Y."/>
            <person name="Lv Z."/>
            <person name="Lu X."/>
            <person name="Zhang F."/>
            <person name="Jiang W."/>
            <person name="Ma Y."/>
            <person name="Chen M."/>
            <person name="Hao X."/>
            <person name="Li L."/>
            <person name="Tang Y."/>
            <person name="Lv G."/>
            <person name="Zhou Y."/>
            <person name="Sun X."/>
            <person name="Brodelius P.E."/>
            <person name="Rose J.K.C."/>
            <person name="Tang K."/>
        </authorList>
    </citation>
    <scope>NUCLEOTIDE SEQUENCE [LARGE SCALE GENOMIC DNA]</scope>
    <source>
        <strain evidence="12">cv. Huhao1</strain>
        <tissue evidence="11">Leaf</tissue>
    </source>
</reference>
<dbReference type="PANTHER" id="PTHR45859:SF1">
    <property type="entry name" value="TRANSLATION INITIATION FACTOR EIF-2B SUBUNIT BETA"/>
    <property type="match status" value="1"/>
</dbReference>
<dbReference type="InterPro" id="IPR042529">
    <property type="entry name" value="IF_2B-like_C"/>
</dbReference>
<evidence type="ECO:0000313" key="12">
    <source>
        <dbReference type="Proteomes" id="UP000245207"/>
    </source>
</evidence>
<dbReference type="Gene3D" id="3.40.50.10470">
    <property type="entry name" value="Translation initiation factor eif-2b, domain 2"/>
    <property type="match status" value="1"/>
</dbReference>
<dbReference type="InterPro" id="IPR037171">
    <property type="entry name" value="NagB/RpiA_transferase-like"/>
</dbReference>
<protein>
    <recommendedName>
        <fullName evidence="6">Translation initiation factor eIF2B subunit beta</fullName>
    </recommendedName>
    <alternativeName>
        <fullName evidence="7">eIF2B GDP-GTP exchange factor subunit beta</fullName>
    </alternativeName>
</protein>
<evidence type="ECO:0000256" key="2">
    <source>
        <dbReference type="ARBA" id="ARBA00007251"/>
    </source>
</evidence>
<keyword evidence="12" id="KW-1185">Reference proteome</keyword>
<dbReference type="GO" id="GO:0005085">
    <property type="term" value="F:guanyl-nucleotide exchange factor activity"/>
    <property type="evidence" value="ECO:0007669"/>
    <property type="project" value="TreeGrafter"/>
</dbReference>
<feature type="region of interest" description="Disordered" evidence="10">
    <location>
        <begin position="148"/>
        <end position="176"/>
    </location>
</feature>
<dbReference type="EMBL" id="PKPP01001156">
    <property type="protein sequence ID" value="PWA85110.1"/>
    <property type="molecule type" value="Genomic_DNA"/>
</dbReference>
<evidence type="ECO:0000256" key="4">
    <source>
        <dbReference type="ARBA" id="ARBA00022540"/>
    </source>
</evidence>
<name>A0A2U1PH86_ARTAN</name>
<comment type="caution">
    <text evidence="11">The sequence shown here is derived from an EMBL/GenBank/DDBJ whole genome shotgun (WGS) entry which is preliminary data.</text>
</comment>
<evidence type="ECO:0000256" key="10">
    <source>
        <dbReference type="SAM" id="MobiDB-lite"/>
    </source>
</evidence>
<evidence type="ECO:0000256" key="8">
    <source>
        <dbReference type="ARBA" id="ARBA00046432"/>
    </source>
</evidence>
<evidence type="ECO:0000256" key="5">
    <source>
        <dbReference type="ARBA" id="ARBA00022917"/>
    </source>
</evidence>
<evidence type="ECO:0000313" key="11">
    <source>
        <dbReference type="EMBL" id="PWA85110.1"/>
    </source>
</evidence>
<keyword evidence="3" id="KW-0963">Cytoplasm</keyword>
<organism evidence="11 12">
    <name type="scientific">Artemisia annua</name>
    <name type="common">Sweet wormwood</name>
    <dbReference type="NCBI Taxonomy" id="35608"/>
    <lineage>
        <taxon>Eukaryota</taxon>
        <taxon>Viridiplantae</taxon>
        <taxon>Streptophyta</taxon>
        <taxon>Embryophyta</taxon>
        <taxon>Tracheophyta</taxon>
        <taxon>Spermatophyta</taxon>
        <taxon>Magnoliopsida</taxon>
        <taxon>eudicotyledons</taxon>
        <taxon>Gunneridae</taxon>
        <taxon>Pentapetalae</taxon>
        <taxon>asterids</taxon>
        <taxon>campanulids</taxon>
        <taxon>Asterales</taxon>
        <taxon>Asteraceae</taxon>
        <taxon>Asteroideae</taxon>
        <taxon>Anthemideae</taxon>
        <taxon>Artemisiinae</taxon>
        <taxon>Artemisia</taxon>
    </lineage>
</organism>
<dbReference type="SUPFAM" id="SSF100950">
    <property type="entry name" value="NagB/RpiA/CoA transferase-like"/>
    <property type="match status" value="1"/>
</dbReference>
<dbReference type="GO" id="GO:0005829">
    <property type="term" value="C:cytosol"/>
    <property type="evidence" value="ECO:0007669"/>
    <property type="project" value="UniProtKB-SubCell"/>
</dbReference>
<dbReference type="OrthoDB" id="269919at2759"/>
<comment type="subcellular location">
    <subcellularLocation>
        <location evidence="1">Cytoplasm</location>
        <location evidence="1">Cytosol</location>
    </subcellularLocation>
</comment>
<dbReference type="GO" id="GO:0005851">
    <property type="term" value="C:eukaryotic translation initiation factor 2B complex"/>
    <property type="evidence" value="ECO:0007669"/>
    <property type="project" value="TreeGrafter"/>
</dbReference>
<dbReference type="InterPro" id="IPR051855">
    <property type="entry name" value="eIF2B_beta_subunit"/>
</dbReference>
<evidence type="ECO:0000256" key="6">
    <source>
        <dbReference type="ARBA" id="ARBA00044122"/>
    </source>
</evidence>
<dbReference type="InterPro" id="IPR000649">
    <property type="entry name" value="IF-2B-related"/>
</dbReference>
<dbReference type="AlphaFoldDB" id="A0A2U1PH86"/>
<dbReference type="Proteomes" id="UP000245207">
    <property type="component" value="Unassembled WGS sequence"/>
</dbReference>
<comment type="similarity">
    <text evidence="2 9">Belongs to the eIF-2B alpha/beta/delta subunits family.</text>
</comment>
<evidence type="ECO:0000256" key="9">
    <source>
        <dbReference type="RuleBase" id="RU003814"/>
    </source>
</evidence>
<keyword evidence="5" id="KW-0648">Protein biosynthesis</keyword>
<gene>
    <name evidence="11" type="ORF">CTI12_AA153150</name>
</gene>
<keyword evidence="4" id="KW-0396">Initiation factor</keyword>
<dbReference type="GO" id="GO:0003743">
    <property type="term" value="F:translation initiation factor activity"/>
    <property type="evidence" value="ECO:0007669"/>
    <property type="project" value="UniProtKB-KW"/>
</dbReference>
<dbReference type="PANTHER" id="PTHR45859">
    <property type="entry name" value="TRANSLATION INITIATION FACTOR EIF-2B SUBUNIT BETA"/>
    <property type="match status" value="1"/>
</dbReference>
<feature type="compositionally biased region" description="Low complexity" evidence="10">
    <location>
        <begin position="148"/>
        <end position="157"/>
    </location>
</feature>
<proteinExistence type="inferred from homology"/>
<evidence type="ECO:0000256" key="7">
    <source>
        <dbReference type="ARBA" id="ARBA00044228"/>
    </source>
</evidence>
<feature type="compositionally biased region" description="Basic and acidic residues" evidence="10">
    <location>
        <begin position="160"/>
        <end position="171"/>
    </location>
</feature>
<dbReference type="Pfam" id="PF01008">
    <property type="entry name" value="IF-2B"/>
    <property type="match status" value="1"/>
</dbReference>